<evidence type="ECO:0000313" key="1">
    <source>
        <dbReference type="EMBL" id="GFX88414.1"/>
    </source>
</evidence>
<sequence>MFLGWTFTRRTSLPNYSFHSCSKQFRYIKGAYSSELKWALPRRGLTIAFASKHEYKQKKVQSFNKDFTDENQRSAAINDTVSRGIKTQLEEQDLC</sequence>
<name>A0A8X6R969_TRICX</name>
<evidence type="ECO:0000313" key="2">
    <source>
        <dbReference type="Proteomes" id="UP000887159"/>
    </source>
</evidence>
<accession>A0A8X6R969</accession>
<gene>
    <name evidence="1" type="ORF">TNCV_2278821</name>
</gene>
<keyword evidence="2" id="KW-1185">Reference proteome</keyword>
<reference evidence="1" key="1">
    <citation type="submission" date="2020-08" db="EMBL/GenBank/DDBJ databases">
        <title>Multicomponent nature underlies the extraordinary mechanical properties of spider dragline silk.</title>
        <authorList>
            <person name="Kono N."/>
            <person name="Nakamura H."/>
            <person name="Mori M."/>
            <person name="Yoshida Y."/>
            <person name="Ohtoshi R."/>
            <person name="Malay A.D."/>
            <person name="Moran D.A.P."/>
            <person name="Tomita M."/>
            <person name="Numata K."/>
            <person name="Arakawa K."/>
        </authorList>
    </citation>
    <scope>NUCLEOTIDE SEQUENCE</scope>
</reference>
<dbReference type="AlphaFoldDB" id="A0A8X6R969"/>
<dbReference type="Proteomes" id="UP000887159">
    <property type="component" value="Unassembled WGS sequence"/>
</dbReference>
<protein>
    <submittedName>
        <fullName evidence="1">Uncharacterized protein</fullName>
    </submittedName>
</protein>
<organism evidence="1 2">
    <name type="scientific">Trichonephila clavipes</name>
    <name type="common">Golden silk orbweaver</name>
    <name type="synonym">Nephila clavipes</name>
    <dbReference type="NCBI Taxonomy" id="2585209"/>
    <lineage>
        <taxon>Eukaryota</taxon>
        <taxon>Metazoa</taxon>
        <taxon>Ecdysozoa</taxon>
        <taxon>Arthropoda</taxon>
        <taxon>Chelicerata</taxon>
        <taxon>Arachnida</taxon>
        <taxon>Araneae</taxon>
        <taxon>Araneomorphae</taxon>
        <taxon>Entelegynae</taxon>
        <taxon>Araneoidea</taxon>
        <taxon>Nephilidae</taxon>
        <taxon>Trichonephila</taxon>
    </lineage>
</organism>
<proteinExistence type="predicted"/>
<dbReference type="EMBL" id="BMAU01021052">
    <property type="protein sequence ID" value="GFX88414.1"/>
    <property type="molecule type" value="Genomic_DNA"/>
</dbReference>
<comment type="caution">
    <text evidence="1">The sequence shown here is derived from an EMBL/GenBank/DDBJ whole genome shotgun (WGS) entry which is preliminary data.</text>
</comment>